<dbReference type="InterPro" id="IPR047785">
    <property type="entry name" value="tRNA_MNMC2"/>
</dbReference>
<evidence type="ECO:0000259" key="12">
    <source>
        <dbReference type="Pfam" id="PF05430"/>
    </source>
</evidence>
<feature type="domain" description="FAD dependent oxidoreductase" evidence="11">
    <location>
        <begin position="262"/>
        <end position="623"/>
    </location>
</feature>
<evidence type="ECO:0000256" key="9">
    <source>
        <dbReference type="ARBA" id="ARBA00023268"/>
    </source>
</evidence>
<evidence type="ECO:0000259" key="11">
    <source>
        <dbReference type="Pfam" id="PF01266"/>
    </source>
</evidence>
<feature type="region of interest" description="FAD-dependent cmnm(5)s(2)U34 oxidoreductase" evidence="10">
    <location>
        <begin position="266"/>
        <end position="660"/>
    </location>
</feature>
<proteinExistence type="inferred from homology"/>
<dbReference type="EMBL" id="JAMQGP010000002">
    <property type="protein sequence ID" value="MCM2679238.1"/>
    <property type="molecule type" value="Genomic_DNA"/>
</dbReference>
<keyword evidence="4 10" id="KW-0808">Transferase</keyword>
<sequence length="660" mass="72718">MNTNIKITHANLHFNADGTPVADDFDDVYFSNDDGLAETQYVFLAGNQLLKRWRAHTCSVFTVAETGFGSGMNFLALRQAFDDFLVTQSNRNACRLHFITFEKYPMTLDALEQSHQQFPSLCNYAQALRAQYPEHPIPGCHRLEFDQGRITLDLWFGDANDILPELSTANHGIVDAWFLDGFAPSKNPDMWSSTLFKHMFRLAKPYATVATFTAAGFVRRGLAEAGFEVSKISGYGNKRDMTVATKPNKTITQTGTAPCEQKVAVIGGGLSGCLTAWELSNRGYSVTLICKDSSLAQQASGNRQGALYPLLSPAEEHVSQFFLHAYRFSRMRLAQLTSLTASIAHQWCGVLHLSCNDDLIRKHKSIANFHFPESVVHSVDAAQASDLAGIELEYPGIFYPNGGWFCPGDICRFIAAELHAKGQPVKLDMNVDEIEKVGHVWALTTSAEVLEFDTVVIASGADSAKFDVTQHIPLNAVRGQVSHVPETSNTSPLKTVLCHTGYVTPAHDGEHCIGATFVRRTTHTELSEEEHQTNLQRLSDRLQSSVLANEWEHSPMAGKVGFRASVRDHMPLVGSVPDWDSLALRTTHGDMKNLPHAQGLYIISGLGARGICSAPIAANIIANYIDGTAQPVEQSILDVIDPSRFGWRRLRKGRTPFGPE</sequence>
<dbReference type="SUPFAM" id="SSF54373">
    <property type="entry name" value="FAD-linked reductases, C-terminal domain"/>
    <property type="match status" value="1"/>
</dbReference>
<feature type="region of interest" description="tRNA (mnm(5)s(2)U34)-methyltransferase" evidence="10">
    <location>
        <begin position="1"/>
        <end position="247"/>
    </location>
</feature>
<dbReference type="NCBIfam" id="NF002481">
    <property type="entry name" value="PRK01747.1-2"/>
    <property type="match status" value="1"/>
</dbReference>
<keyword evidence="6 10" id="KW-0819">tRNA processing</keyword>
<dbReference type="Gene3D" id="3.50.50.60">
    <property type="entry name" value="FAD/NAD(P)-binding domain"/>
    <property type="match status" value="1"/>
</dbReference>
<dbReference type="EC" id="1.5.-.-" evidence="10"/>
<evidence type="ECO:0000256" key="1">
    <source>
        <dbReference type="ARBA" id="ARBA00022490"/>
    </source>
</evidence>
<evidence type="ECO:0000256" key="2">
    <source>
        <dbReference type="ARBA" id="ARBA00022603"/>
    </source>
</evidence>
<keyword evidence="7 10" id="KW-0274">FAD</keyword>
<comment type="caution">
    <text evidence="13">The sequence shown here is derived from an EMBL/GenBank/DDBJ whole genome shotgun (WGS) entry which is preliminary data.</text>
</comment>
<dbReference type="NCBIfam" id="TIGR03197">
    <property type="entry name" value="MnmC_Cterm"/>
    <property type="match status" value="1"/>
</dbReference>
<gene>
    <name evidence="10 13" type="primary">mnmC</name>
    <name evidence="13" type="ORF">NAF29_06045</name>
</gene>
<dbReference type="GO" id="GO:0050660">
    <property type="term" value="F:flavin adenine dinucleotide binding"/>
    <property type="evidence" value="ECO:0007669"/>
    <property type="project" value="UniProtKB-UniRule"/>
</dbReference>
<evidence type="ECO:0000256" key="10">
    <source>
        <dbReference type="HAMAP-Rule" id="MF_01102"/>
    </source>
</evidence>
<keyword evidence="2 10" id="KW-0489">Methyltransferase</keyword>
<comment type="similarity">
    <text evidence="10">In the N-terminal section; belongs to the methyltransferase superfamily. tRNA (mnm(5)s(2)U34)-methyltransferase family.</text>
</comment>
<accession>A0AA42B7G1</accession>
<dbReference type="GO" id="GO:0016645">
    <property type="term" value="F:oxidoreductase activity, acting on the CH-NH group of donors"/>
    <property type="evidence" value="ECO:0007669"/>
    <property type="project" value="InterPro"/>
</dbReference>
<comment type="catalytic activity">
    <reaction evidence="10">
        <text>5-aminomethyl-2-thiouridine(34) in tRNA + S-adenosyl-L-methionine = 5-methylaminomethyl-2-thiouridine(34) in tRNA + S-adenosyl-L-homocysteine + H(+)</text>
        <dbReference type="Rhea" id="RHEA:19569"/>
        <dbReference type="Rhea" id="RHEA-COMP:10195"/>
        <dbReference type="Rhea" id="RHEA-COMP:10197"/>
        <dbReference type="ChEBI" id="CHEBI:15378"/>
        <dbReference type="ChEBI" id="CHEBI:57856"/>
        <dbReference type="ChEBI" id="CHEBI:59789"/>
        <dbReference type="ChEBI" id="CHEBI:74454"/>
        <dbReference type="ChEBI" id="CHEBI:74455"/>
        <dbReference type="EC" id="2.1.1.61"/>
    </reaction>
</comment>
<evidence type="ECO:0000256" key="6">
    <source>
        <dbReference type="ARBA" id="ARBA00022694"/>
    </source>
</evidence>
<dbReference type="AlphaFoldDB" id="A0AA42B7G1"/>
<dbReference type="InterPro" id="IPR017610">
    <property type="entry name" value="tRNA_S-uridine_synth_MnmC_C"/>
</dbReference>
<protein>
    <recommendedName>
        <fullName evidence="10">tRNA 5-methylaminomethyl-2-thiouridine biosynthesis bifunctional protein MnmC</fullName>
        <shortName evidence="10">tRNA mnm(5)s(2)U biosynthesis bifunctional protein</shortName>
    </recommendedName>
    <domain>
        <recommendedName>
            <fullName evidence="10">tRNA (mnm(5)s(2)U34)-methyltransferase</fullName>
            <ecNumber evidence="10">2.1.1.61</ecNumber>
        </recommendedName>
    </domain>
    <domain>
        <recommendedName>
            <fullName evidence="10">FAD-dependent cmnm(5)s(2)U34 oxidoreductase</fullName>
            <ecNumber evidence="10">1.5.-.-</ecNumber>
        </recommendedName>
    </domain>
</protein>
<dbReference type="RefSeq" id="WP_251260595.1">
    <property type="nucleotide sequence ID" value="NZ_JAMQGP010000002.1"/>
</dbReference>
<organism evidence="13 14">
    <name type="scientific">Echinimonas agarilytica</name>
    <dbReference type="NCBI Taxonomy" id="1215918"/>
    <lineage>
        <taxon>Bacteria</taxon>
        <taxon>Pseudomonadati</taxon>
        <taxon>Pseudomonadota</taxon>
        <taxon>Gammaproteobacteria</taxon>
        <taxon>Alteromonadales</taxon>
        <taxon>Echinimonadaceae</taxon>
        <taxon>Echinimonas</taxon>
    </lineage>
</organism>
<dbReference type="GO" id="GO:0005737">
    <property type="term" value="C:cytoplasm"/>
    <property type="evidence" value="ECO:0007669"/>
    <property type="project" value="UniProtKB-SubCell"/>
</dbReference>
<comment type="similarity">
    <text evidence="10">In the C-terminal section; belongs to the DAO family.</text>
</comment>
<dbReference type="InterPro" id="IPR006076">
    <property type="entry name" value="FAD-dep_OxRdtase"/>
</dbReference>
<keyword evidence="1 10" id="KW-0963">Cytoplasm</keyword>
<dbReference type="PANTHER" id="PTHR13847">
    <property type="entry name" value="SARCOSINE DEHYDROGENASE-RELATED"/>
    <property type="match status" value="1"/>
</dbReference>
<evidence type="ECO:0000313" key="13">
    <source>
        <dbReference type="EMBL" id="MCM2679238.1"/>
    </source>
</evidence>
<name>A0AA42B7G1_9GAMM</name>
<evidence type="ECO:0000256" key="4">
    <source>
        <dbReference type="ARBA" id="ARBA00022679"/>
    </source>
</evidence>
<comment type="function">
    <text evidence="10">Catalyzes the last two steps in the biosynthesis of 5-methylaminomethyl-2-thiouridine (mnm(5)s(2)U) at the wobble position (U34) in tRNA. Catalyzes the FAD-dependent demodification of cmnm(5)s(2)U34 to nm(5)s(2)U34, followed by the transfer of a methyl group from S-adenosyl-L-methionine to nm(5)s(2)U34, to form mnm(5)s(2)U34.</text>
</comment>
<dbReference type="InterPro" id="IPR029063">
    <property type="entry name" value="SAM-dependent_MTases_sf"/>
</dbReference>
<evidence type="ECO:0000256" key="8">
    <source>
        <dbReference type="ARBA" id="ARBA00023002"/>
    </source>
</evidence>
<dbReference type="InterPro" id="IPR008471">
    <property type="entry name" value="MnmC-like_methylTransf"/>
</dbReference>
<dbReference type="GO" id="GO:0032259">
    <property type="term" value="P:methylation"/>
    <property type="evidence" value="ECO:0007669"/>
    <property type="project" value="UniProtKB-KW"/>
</dbReference>
<feature type="domain" description="MnmC-like methyltransferase" evidence="12">
    <location>
        <begin position="123"/>
        <end position="247"/>
    </location>
</feature>
<keyword evidence="5 10" id="KW-0949">S-adenosyl-L-methionine</keyword>
<dbReference type="EC" id="2.1.1.61" evidence="10"/>
<dbReference type="FunFam" id="3.40.50.150:FF:000107">
    <property type="entry name" value="tRNA 5-methylaminomethyl-2-thiouridine biosynthesis bifunctional protein MnmC"/>
    <property type="match status" value="1"/>
</dbReference>
<keyword evidence="3 10" id="KW-0285">Flavoprotein</keyword>
<evidence type="ECO:0000256" key="5">
    <source>
        <dbReference type="ARBA" id="ARBA00022691"/>
    </source>
</evidence>
<dbReference type="GO" id="GO:0004808">
    <property type="term" value="F:tRNA (5-methylaminomethyl-2-thiouridylate)(34)-methyltransferase activity"/>
    <property type="evidence" value="ECO:0007669"/>
    <property type="project" value="UniProtKB-EC"/>
</dbReference>
<reference evidence="13 14" key="1">
    <citation type="journal article" date="2013" name="Antonie Van Leeuwenhoek">
        <title>Echinimonas agarilytica gen. nov., sp. nov., a new gammaproteobacterium isolated from the sea urchin Strongylocentrotus intermedius.</title>
        <authorList>
            <person name="Nedashkovskaya O.I."/>
            <person name="Stenkova A.M."/>
            <person name="Zhukova N.V."/>
            <person name="Van Trappen S."/>
            <person name="Lee J.S."/>
            <person name="Kim S.B."/>
        </authorList>
    </citation>
    <scope>NUCLEOTIDE SEQUENCE [LARGE SCALE GENOMIC DNA]</scope>
    <source>
        <strain evidence="13 14">KMM 6351</strain>
    </source>
</reference>
<dbReference type="HAMAP" id="MF_01102">
    <property type="entry name" value="MnmC"/>
    <property type="match status" value="1"/>
</dbReference>
<dbReference type="InterPro" id="IPR036188">
    <property type="entry name" value="FAD/NAD-bd_sf"/>
</dbReference>
<dbReference type="Proteomes" id="UP001165393">
    <property type="component" value="Unassembled WGS sequence"/>
</dbReference>
<dbReference type="Gene3D" id="3.30.9.10">
    <property type="entry name" value="D-Amino Acid Oxidase, subunit A, domain 2"/>
    <property type="match status" value="1"/>
</dbReference>
<keyword evidence="9 10" id="KW-0511">Multifunctional enzyme</keyword>
<dbReference type="PANTHER" id="PTHR13847:SF283">
    <property type="entry name" value="TRNA 5-METHYLAMINOMETHYL-2-THIOURIDINE BIOSYNTHESIS BIFUNCTIONAL PROTEIN MNMC"/>
    <property type="match status" value="1"/>
</dbReference>
<dbReference type="Pfam" id="PF05430">
    <property type="entry name" value="Methyltransf_30"/>
    <property type="match status" value="1"/>
</dbReference>
<comment type="subcellular location">
    <subcellularLocation>
        <location evidence="10">Cytoplasm</location>
    </subcellularLocation>
</comment>
<comment type="cofactor">
    <cofactor evidence="10">
        <name>FAD</name>
        <dbReference type="ChEBI" id="CHEBI:57692"/>
    </cofactor>
</comment>
<dbReference type="Gene3D" id="3.40.50.150">
    <property type="entry name" value="Vaccinia Virus protein VP39"/>
    <property type="match status" value="1"/>
</dbReference>
<keyword evidence="14" id="KW-1185">Reference proteome</keyword>
<dbReference type="NCBIfam" id="NF033855">
    <property type="entry name" value="tRNA_MNMC2"/>
    <property type="match status" value="1"/>
</dbReference>
<evidence type="ECO:0000256" key="3">
    <source>
        <dbReference type="ARBA" id="ARBA00022630"/>
    </source>
</evidence>
<dbReference type="SUPFAM" id="SSF51905">
    <property type="entry name" value="FAD/NAD(P)-binding domain"/>
    <property type="match status" value="1"/>
</dbReference>
<evidence type="ECO:0000313" key="14">
    <source>
        <dbReference type="Proteomes" id="UP001165393"/>
    </source>
</evidence>
<dbReference type="Pfam" id="PF01266">
    <property type="entry name" value="DAO"/>
    <property type="match status" value="1"/>
</dbReference>
<keyword evidence="8 10" id="KW-0560">Oxidoreductase</keyword>
<dbReference type="GO" id="GO:0002098">
    <property type="term" value="P:tRNA wobble uridine modification"/>
    <property type="evidence" value="ECO:0007669"/>
    <property type="project" value="TreeGrafter"/>
</dbReference>
<evidence type="ECO:0000256" key="7">
    <source>
        <dbReference type="ARBA" id="ARBA00022827"/>
    </source>
</evidence>
<dbReference type="InterPro" id="IPR023032">
    <property type="entry name" value="tRNA_MAMT_biosynth_bifunc_MnmC"/>
</dbReference>